<reference evidence="5 6" key="1">
    <citation type="submission" date="2023-03" db="EMBL/GenBank/DDBJ databases">
        <title>Complete genome sequence of Tepidibacter sp. SWIR-1, isolated from a deep-sea hydrothermal vent.</title>
        <authorList>
            <person name="Li X."/>
        </authorList>
    </citation>
    <scope>NUCLEOTIDE SEQUENCE [LARGE SCALE GENOMIC DNA]</scope>
    <source>
        <strain evidence="5 6">SWIR-1</strain>
    </source>
</reference>
<dbReference type="SUPFAM" id="SSF53850">
    <property type="entry name" value="Periplasmic binding protein-like II"/>
    <property type="match status" value="1"/>
</dbReference>
<dbReference type="PANTHER" id="PTHR30061:SF50">
    <property type="entry name" value="MALTOSE_MALTODEXTRIN-BINDING PERIPLASMIC PROTEIN"/>
    <property type="match status" value="1"/>
</dbReference>
<evidence type="ECO:0000256" key="1">
    <source>
        <dbReference type="ARBA" id="ARBA00008520"/>
    </source>
</evidence>
<organism evidence="5 6">
    <name type="scientific">Tepidibacter hydrothermalis</name>
    <dbReference type="NCBI Taxonomy" id="3036126"/>
    <lineage>
        <taxon>Bacteria</taxon>
        <taxon>Bacillati</taxon>
        <taxon>Bacillota</taxon>
        <taxon>Clostridia</taxon>
        <taxon>Peptostreptococcales</taxon>
        <taxon>Peptostreptococcaceae</taxon>
        <taxon>Tepidibacter</taxon>
    </lineage>
</organism>
<keyword evidence="3 4" id="KW-0732">Signal</keyword>
<dbReference type="PANTHER" id="PTHR30061">
    <property type="entry name" value="MALTOSE-BINDING PERIPLASMIC PROTEIN"/>
    <property type="match status" value="1"/>
</dbReference>
<keyword evidence="2" id="KW-0813">Transport</keyword>
<dbReference type="InterPro" id="IPR006059">
    <property type="entry name" value="SBP"/>
</dbReference>
<evidence type="ECO:0000313" key="5">
    <source>
        <dbReference type="EMBL" id="WFD11297.1"/>
    </source>
</evidence>
<dbReference type="Gene3D" id="3.40.190.10">
    <property type="entry name" value="Periplasmic binding protein-like II"/>
    <property type="match status" value="1"/>
</dbReference>
<dbReference type="Pfam" id="PF01547">
    <property type="entry name" value="SBP_bac_1"/>
    <property type="match status" value="1"/>
</dbReference>
<keyword evidence="6" id="KW-1185">Reference proteome</keyword>
<feature type="chain" id="PRO_5046055225" evidence="4">
    <location>
        <begin position="20"/>
        <end position="425"/>
    </location>
</feature>
<dbReference type="EMBL" id="CP120733">
    <property type="protein sequence ID" value="WFD11297.1"/>
    <property type="molecule type" value="Genomic_DNA"/>
</dbReference>
<evidence type="ECO:0000313" key="6">
    <source>
        <dbReference type="Proteomes" id="UP001222800"/>
    </source>
</evidence>
<dbReference type="Proteomes" id="UP001222800">
    <property type="component" value="Chromosome"/>
</dbReference>
<dbReference type="CDD" id="cd13585">
    <property type="entry name" value="PBP2_TMBP_like"/>
    <property type="match status" value="1"/>
</dbReference>
<comment type="similarity">
    <text evidence="1">Belongs to the bacterial solute-binding protein 1 family.</text>
</comment>
<evidence type="ECO:0000256" key="4">
    <source>
        <dbReference type="SAM" id="SignalP"/>
    </source>
</evidence>
<gene>
    <name evidence="5" type="ORF">P4S50_04260</name>
</gene>
<accession>A0ABY8EEE1</accession>
<name>A0ABY8EEE1_9FIRM</name>
<dbReference type="RefSeq" id="WP_277733320.1">
    <property type="nucleotide sequence ID" value="NZ_CP120733.1"/>
</dbReference>
<evidence type="ECO:0000256" key="3">
    <source>
        <dbReference type="ARBA" id="ARBA00022729"/>
    </source>
</evidence>
<protein>
    <submittedName>
        <fullName evidence="5">Sugar ABC transporter substrate-binding protein</fullName>
    </submittedName>
</protein>
<sequence length="425" mass="48267">MKRLFAMALILVMTVSVLAGCGSTSTEKSEEATKELTVWLPPIGENDKPVWEPILKEFEEKNNVKINLEIIPWEGYPEKYATAIAAGEGPDVGYMYAEMFPQFIKMGAVEDLTNYLTEKDMENYIYIDDCKMLGGIYGLAIEAANPAVLYYNKDILAELGEEPPKTWEDFRRIAKKATKDTDGDGKIDQWGFSQGWGANFFGDLNWNWYGFLWQAGGELYNDDLKTVRFNDEAGLETAQFLYDLKFKDKVIPDNAMAQNNKEMLQTTFGPGKSAFTIWLSSAAHEILDKSFPDLNYGFITSLENKDMGTFASVDQLTLMSATEDKELSFKLMQHMLSADSMTKFHKYHPRAPISKDEPYQGDPQLKEMIENDKGIYRPLVVAPHGVEVYDYLWKQLQRMMVGEVEPKEALDEAAKYANDLLAEDQ</sequence>
<feature type="signal peptide" evidence="4">
    <location>
        <begin position="1"/>
        <end position="19"/>
    </location>
</feature>
<evidence type="ECO:0000256" key="2">
    <source>
        <dbReference type="ARBA" id="ARBA00022448"/>
    </source>
</evidence>
<dbReference type="PROSITE" id="PS51257">
    <property type="entry name" value="PROKAR_LIPOPROTEIN"/>
    <property type="match status" value="1"/>
</dbReference>
<proteinExistence type="inferred from homology"/>